<evidence type="ECO:0000256" key="3">
    <source>
        <dbReference type="ARBA" id="ARBA00022490"/>
    </source>
</evidence>
<dbReference type="InterPro" id="IPR011032">
    <property type="entry name" value="GroES-like_sf"/>
</dbReference>
<keyword evidence="9" id="KW-1185">Reference proteome</keyword>
<reference evidence="9" key="1">
    <citation type="submission" date="2016-06" db="EMBL/GenBank/DDBJ databases">
        <title>Complete genome sequence of Actinoalloteichus fjordicus DSM 46855 (=ADI127-17), type strain of the new species Actinoalloteichus fjordicus.</title>
        <authorList>
            <person name="Ruckert C."/>
            <person name="Nouioui I."/>
            <person name="Willmese J."/>
            <person name="van Wezel G."/>
            <person name="Klenk H.-P."/>
            <person name="Kalinowski J."/>
            <person name="Zotchev S.B."/>
        </authorList>
    </citation>
    <scope>NUCLEOTIDE SEQUENCE [LARGE SCALE GENOMIC DNA]</scope>
    <source>
        <strain evidence="9">ADI127-7</strain>
    </source>
</reference>
<dbReference type="PROSITE" id="PS01162">
    <property type="entry name" value="QOR_ZETA_CRYSTAL"/>
    <property type="match status" value="1"/>
</dbReference>
<feature type="domain" description="Enoyl reductase (ER)" evidence="7">
    <location>
        <begin position="90"/>
        <end position="456"/>
    </location>
</feature>
<gene>
    <name evidence="8" type="ORF">UA74_16555</name>
</gene>
<keyword evidence="6" id="KW-0007">Acetylation</keyword>
<dbReference type="InterPro" id="IPR051603">
    <property type="entry name" value="Zinc-ADH_QOR/CCCR"/>
</dbReference>
<dbReference type="EMBL" id="CP016076">
    <property type="protein sequence ID" value="APU15341.1"/>
    <property type="molecule type" value="Genomic_DNA"/>
</dbReference>
<evidence type="ECO:0000313" key="8">
    <source>
        <dbReference type="EMBL" id="APU15341.1"/>
    </source>
</evidence>
<dbReference type="GO" id="GO:0005737">
    <property type="term" value="C:cytoplasm"/>
    <property type="evidence" value="ECO:0007669"/>
    <property type="project" value="UniProtKB-SubCell"/>
</dbReference>
<evidence type="ECO:0000256" key="1">
    <source>
        <dbReference type="ARBA" id="ARBA00004496"/>
    </source>
</evidence>
<dbReference type="SUPFAM" id="SSF51735">
    <property type="entry name" value="NAD(P)-binding Rossmann-fold domains"/>
    <property type="match status" value="1"/>
</dbReference>
<dbReference type="SMART" id="SM00829">
    <property type="entry name" value="PKS_ER"/>
    <property type="match status" value="1"/>
</dbReference>
<comment type="subcellular location">
    <subcellularLocation>
        <location evidence="1">Cytoplasm</location>
    </subcellularLocation>
</comment>
<proteinExistence type="predicted"/>
<dbReference type="InterPro" id="IPR010085">
    <property type="entry name" value="Crot_CoA_red"/>
</dbReference>
<dbReference type="AlphaFoldDB" id="A0AAC9LDH8"/>
<dbReference type="NCBIfam" id="TIGR01751">
    <property type="entry name" value="crot-CoA-red"/>
    <property type="match status" value="1"/>
</dbReference>
<keyword evidence="4" id="KW-0521">NADP</keyword>
<evidence type="ECO:0000259" key="7">
    <source>
        <dbReference type="SMART" id="SM00829"/>
    </source>
</evidence>
<dbReference type="Pfam" id="PF08240">
    <property type="entry name" value="ADH_N"/>
    <property type="match status" value="1"/>
</dbReference>
<dbReference type="PANTHER" id="PTHR44154">
    <property type="entry name" value="QUINONE OXIDOREDUCTASE"/>
    <property type="match status" value="1"/>
</dbReference>
<dbReference type="GO" id="GO:0003723">
    <property type="term" value="F:RNA binding"/>
    <property type="evidence" value="ECO:0007669"/>
    <property type="project" value="UniProtKB-KW"/>
</dbReference>
<evidence type="ECO:0000256" key="5">
    <source>
        <dbReference type="ARBA" id="ARBA00022884"/>
    </source>
</evidence>
<dbReference type="KEGG" id="acad:UA74_16555"/>
<evidence type="ECO:0000313" key="9">
    <source>
        <dbReference type="Proteomes" id="UP000185511"/>
    </source>
</evidence>
<dbReference type="PANTHER" id="PTHR44154:SF1">
    <property type="entry name" value="QUINONE OXIDOREDUCTASE"/>
    <property type="match status" value="1"/>
</dbReference>
<evidence type="ECO:0000256" key="4">
    <source>
        <dbReference type="ARBA" id="ARBA00022857"/>
    </source>
</evidence>
<comment type="subunit">
    <text evidence="2">Homotetramer.</text>
</comment>
<dbReference type="InterPro" id="IPR020843">
    <property type="entry name" value="ER"/>
</dbReference>
<dbReference type="Proteomes" id="UP000185511">
    <property type="component" value="Chromosome"/>
</dbReference>
<dbReference type="GO" id="GO:0043880">
    <property type="term" value="F:crotonyl-CoA reductase activity"/>
    <property type="evidence" value="ECO:0007669"/>
    <property type="project" value="InterPro"/>
</dbReference>
<keyword evidence="5" id="KW-0694">RNA-binding</keyword>
<protein>
    <submittedName>
        <fullName evidence="8">Crotonyl-CoA carboxylase/reductase</fullName>
        <ecNumber evidence="8">1.3.1.85</ecNumber>
    </submittedName>
</protein>
<dbReference type="SUPFAM" id="SSF50129">
    <property type="entry name" value="GroES-like"/>
    <property type="match status" value="1"/>
</dbReference>
<dbReference type="Pfam" id="PF00107">
    <property type="entry name" value="ADH_zinc_N"/>
    <property type="match status" value="1"/>
</dbReference>
<dbReference type="InterPro" id="IPR002364">
    <property type="entry name" value="Quin_OxRdtase/zeta-crystal_CS"/>
</dbReference>
<evidence type="ECO:0000256" key="2">
    <source>
        <dbReference type="ARBA" id="ARBA00011881"/>
    </source>
</evidence>
<sequence>MRGRRRHHSEVVGAGGRGGGNGGARRFLDAAPVIAGPVTRKATVMDPLSEAVIAGAPAADLSRLAPPERFVAAHLRAEDVGMFGGVVDKDVRKSLRVGEVAMPELAPDEVLIAVMASAVNYNTVWSAMFEPLPTFQFLRRFARNGGWAARHDLPYQVVGSDGAGVVVRVGSGVRRWKIGDHVVVSPVYVDDQEPATHADGMLGSEQLAWGFETNFGGLAHYSVVRTSQLVPKPAHLTWEEAACNPLCAGTAYRMLVGERGARMKQGDVVLVWGAAGGLGTYAVQFVRNGGGIAIGVVGSAEKAEAVRRLGCDVVIDRREIGIDDHVADDPARVLEVGKRLGRIIRRETGRDPDIVFEHVGRATFGISVFVVRRGGTVVTCGSSTGYRHEFDNRYLWMKLKRVIGSHAANLHEQWETNRLIASGRIAPALSDVYDLDDVGEAVRTVQTNQHIGKIGVLCLAPRAGLGVTDHELRTRIGADRVAPLARATVAAG</sequence>
<dbReference type="Gene3D" id="3.90.180.10">
    <property type="entry name" value="Medium-chain alcohol dehydrogenases, catalytic domain"/>
    <property type="match status" value="2"/>
</dbReference>
<name>A0AAC9LDH8_9PSEU</name>
<organism evidence="8 9">
    <name type="scientific">Actinoalloteichus fjordicus</name>
    <dbReference type="NCBI Taxonomy" id="1612552"/>
    <lineage>
        <taxon>Bacteria</taxon>
        <taxon>Bacillati</taxon>
        <taxon>Actinomycetota</taxon>
        <taxon>Actinomycetes</taxon>
        <taxon>Pseudonocardiales</taxon>
        <taxon>Pseudonocardiaceae</taxon>
        <taxon>Actinoalloteichus</taxon>
    </lineage>
</organism>
<evidence type="ECO:0000256" key="6">
    <source>
        <dbReference type="ARBA" id="ARBA00022990"/>
    </source>
</evidence>
<dbReference type="InterPro" id="IPR013154">
    <property type="entry name" value="ADH-like_N"/>
</dbReference>
<keyword evidence="8" id="KW-0560">Oxidoreductase</keyword>
<accession>A0AAC9LDH8</accession>
<dbReference type="GO" id="GO:0008270">
    <property type="term" value="F:zinc ion binding"/>
    <property type="evidence" value="ECO:0007669"/>
    <property type="project" value="InterPro"/>
</dbReference>
<dbReference type="InterPro" id="IPR036291">
    <property type="entry name" value="NAD(P)-bd_dom_sf"/>
</dbReference>
<dbReference type="EC" id="1.3.1.85" evidence="8"/>
<keyword evidence="3" id="KW-0963">Cytoplasm</keyword>
<dbReference type="InterPro" id="IPR013149">
    <property type="entry name" value="ADH-like_C"/>
</dbReference>